<dbReference type="AlphaFoldDB" id="A0A0F3GR26"/>
<gene>
    <name evidence="2" type="ORF">MBAV_003392</name>
</gene>
<protein>
    <submittedName>
        <fullName evidence="2">Transposase IS4 family protein</fullName>
    </submittedName>
</protein>
<feature type="domain" description="Transposase IS701-like DDE" evidence="1">
    <location>
        <begin position="8"/>
        <end position="200"/>
    </location>
</feature>
<dbReference type="EMBL" id="LACI01001465">
    <property type="protein sequence ID" value="KJU84414.1"/>
    <property type="molecule type" value="Genomic_DNA"/>
</dbReference>
<dbReference type="Proteomes" id="UP000033423">
    <property type="component" value="Unassembled WGS sequence"/>
</dbReference>
<evidence type="ECO:0000259" key="1">
    <source>
        <dbReference type="Pfam" id="PF13546"/>
    </source>
</evidence>
<organism evidence="2 3">
    <name type="scientific">Candidatus Magnetobacterium bavaricum</name>
    <dbReference type="NCBI Taxonomy" id="29290"/>
    <lineage>
        <taxon>Bacteria</taxon>
        <taxon>Pseudomonadati</taxon>
        <taxon>Nitrospirota</taxon>
        <taxon>Thermodesulfovibrionia</taxon>
        <taxon>Thermodesulfovibrionales</taxon>
        <taxon>Candidatus Magnetobacteriaceae</taxon>
        <taxon>Candidatus Magnetobacterium</taxon>
    </lineage>
</organism>
<reference evidence="2 3" key="1">
    <citation type="submission" date="2015-02" db="EMBL/GenBank/DDBJ databases">
        <title>Single-cell genomics of uncultivated deep-branching MTB reveals a conserved set of magnetosome genes.</title>
        <authorList>
            <person name="Kolinko S."/>
            <person name="Richter M."/>
            <person name="Glockner F.O."/>
            <person name="Brachmann A."/>
            <person name="Schuler D."/>
        </authorList>
    </citation>
    <scope>NUCLEOTIDE SEQUENCE [LARGE SCALE GENOMIC DNA]</scope>
    <source>
        <strain evidence="2">TM-1</strain>
    </source>
</reference>
<proteinExistence type="predicted"/>
<evidence type="ECO:0000313" key="3">
    <source>
        <dbReference type="Proteomes" id="UP000033423"/>
    </source>
</evidence>
<dbReference type="InterPro" id="IPR012337">
    <property type="entry name" value="RNaseH-like_sf"/>
</dbReference>
<keyword evidence="3" id="KW-1185">Reference proteome</keyword>
<dbReference type="InterPro" id="IPR038721">
    <property type="entry name" value="IS701-like_DDE_dom"/>
</dbReference>
<name>A0A0F3GR26_9BACT</name>
<dbReference type="SUPFAM" id="SSF53098">
    <property type="entry name" value="Ribonuclease H-like"/>
    <property type="match status" value="1"/>
</dbReference>
<sequence length="351" mass="40849">MDIKMLDLYSDYIISSFAQTTATNLSNLLGGKISHDKVTRFLSSSDYTSANLWQLVKPTVRSIEDNYGFLIFDDTIEEKPYTDENEIITWHFDHCQGRTVKGVNILNCLYHAQDVSIPVAYEIVHKPILYCDLKTKKEKRKSEVTKNEHMRNMLVVCRQNQLVYKYVLTDSWFASNENMRFIKKELSKEFIMAIKDNRTVALSLEDKLHGRFVRVDSLMWEKNDPRLVYVKGLDFPVLLIREVFKNKDNSEGILYLVCSDTDLSYDQITAIYKKRWKVEVFHKSIKSNASLSKSPTKTVRTQSNHFFAAIYAFFKLESLNTKHQLSHFALKSKLYLKALQASFSALQELRA</sequence>
<accession>A0A0F3GR26</accession>
<dbReference type="Pfam" id="PF13546">
    <property type="entry name" value="DDE_5"/>
    <property type="match status" value="1"/>
</dbReference>
<evidence type="ECO:0000313" key="2">
    <source>
        <dbReference type="EMBL" id="KJU84414.1"/>
    </source>
</evidence>
<dbReference type="PATRIC" id="fig|29290.4.peg.4279"/>
<comment type="caution">
    <text evidence="2">The sequence shown here is derived from an EMBL/GenBank/DDBJ whole genome shotgun (WGS) entry which is preliminary data.</text>
</comment>